<evidence type="ECO:0000256" key="5">
    <source>
        <dbReference type="ARBA" id="ARBA00023136"/>
    </source>
</evidence>
<organism evidence="7 8">
    <name type="scientific">Achromobacter anxifer</name>
    <dbReference type="NCBI Taxonomy" id="1287737"/>
    <lineage>
        <taxon>Bacteria</taxon>
        <taxon>Pseudomonadati</taxon>
        <taxon>Pseudomonadota</taxon>
        <taxon>Betaproteobacteria</taxon>
        <taxon>Burkholderiales</taxon>
        <taxon>Alcaligenaceae</taxon>
        <taxon>Achromobacter</taxon>
    </lineage>
</organism>
<keyword evidence="2" id="KW-1003">Cell membrane</keyword>
<evidence type="ECO:0000313" key="8">
    <source>
        <dbReference type="Proteomes" id="UP000494117"/>
    </source>
</evidence>
<feature type="transmembrane region" description="Helical" evidence="6">
    <location>
        <begin position="105"/>
        <end position="125"/>
    </location>
</feature>
<accession>A0A6S7D936</accession>
<dbReference type="PANTHER" id="PTHR30250">
    <property type="entry name" value="PST FAMILY PREDICTED COLANIC ACID TRANSPORTER"/>
    <property type="match status" value="1"/>
</dbReference>
<feature type="transmembrane region" description="Helical" evidence="6">
    <location>
        <begin position="211"/>
        <end position="230"/>
    </location>
</feature>
<gene>
    <name evidence="7" type="ORF">LMG26858_03387</name>
</gene>
<comment type="subcellular location">
    <subcellularLocation>
        <location evidence="1">Cell membrane</location>
        <topology evidence="1">Multi-pass membrane protein</topology>
    </subcellularLocation>
</comment>
<feature type="transmembrane region" description="Helical" evidence="6">
    <location>
        <begin position="36"/>
        <end position="65"/>
    </location>
</feature>
<feature type="transmembrane region" description="Helical" evidence="6">
    <location>
        <begin position="449"/>
        <end position="468"/>
    </location>
</feature>
<dbReference type="GO" id="GO:0005886">
    <property type="term" value="C:plasma membrane"/>
    <property type="evidence" value="ECO:0007669"/>
    <property type="project" value="UniProtKB-SubCell"/>
</dbReference>
<feature type="transmembrane region" description="Helical" evidence="6">
    <location>
        <begin position="417"/>
        <end position="437"/>
    </location>
</feature>
<keyword evidence="8" id="KW-1185">Reference proteome</keyword>
<reference evidence="7 8" key="1">
    <citation type="submission" date="2020-04" db="EMBL/GenBank/DDBJ databases">
        <authorList>
            <person name="De Canck E."/>
        </authorList>
    </citation>
    <scope>NUCLEOTIDE SEQUENCE [LARGE SCALE GENOMIC DNA]</scope>
    <source>
        <strain evidence="7 8">LMG 26858</strain>
    </source>
</reference>
<evidence type="ECO:0000256" key="6">
    <source>
        <dbReference type="SAM" id="Phobius"/>
    </source>
</evidence>
<protein>
    <recommendedName>
        <fullName evidence="9">Polysaccharide biosynthesis protein C-terminal domain-containing protein</fullName>
    </recommendedName>
</protein>
<evidence type="ECO:0000256" key="1">
    <source>
        <dbReference type="ARBA" id="ARBA00004651"/>
    </source>
</evidence>
<name>A0A6S7D936_9BURK</name>
<keyword evidence="5 6" id="KW-0472">Membrane</keyword>
<feature type="transmembrane region" description="Helical" evidence="6">
    <location>
        <begin position="253"/>
        <end position="276"/>
    </location>
</feature>
<feature type="transmembrane region" description="Helical" evidence="6">
    <location>
        <begin position="137"/>
        <end position="155"/>
    </location>
</feature>
<feature type="transmembrane region" description="Helical" evidence="6">
    <location>
        <begin position="7"/>
        <end position="30"/>
    </location>
</feature>
<dbReference type="EMBL" id="CADILG010000025">
    <property type="protein sequence ID" value="CAB3884170.1"/>
    <property type="molecule type" value="Genomic_DNA"/>
</dbReference>
<keyword evidence="4 6" id="KW-1133">Transmembrane helix</keyword>
<keyword evidence="3 6" id="KW-0812">Transmembrane</keyword>
<evidence type="ECO:0008006" key="9">
    <source>
        <dbReference type="Google" id="ProtNLM"/>
    </source>
</evidence>
<feature type="transmembrane region" description="Helical" evidence="6">
    <location>
        <begin position="383"/>
        <end position="405"/>
    </location>
</feature>
<feature type="transmembrane region" description="Helical" evidence="6">
    <location>
        <begin position="359"/>
        <end position="377"/>
    </location>
</feature>
<sequence>MIRGLFLYLAVKVFPALSMIVYMVAMYMSFPSSDYVAYSAAIAAGVIGAQIASSWIASAIIFYFPLRKGKAAFVTQVLRIAVVSASLTSTITAGIFQWLFHDPVLSASVLFLTAAQGLFYVAVALFQPERRMRSQVISAIMLSITQLLFAAYAIFSNHHSLAMSVAGYGAGFLAGLITLLLYIHWTWFTRVLRKRQRRLALNEPPLENSKLLAYGGPMFVWFSLMLVNSYTDRFFLGRVEGPGVAGYAFTKDILIGISGFISMPIMLIAHSMIFRLFREKKEQELSQLIKFSTTLLVVLFLFAIFVYASFAKVQLTHFSPDLQHVSFFRAVLIGTGIMLSTLALYSQKKFEVLGHLKQLVVLAAISNSVAFLAYMYSSSSHSLDYFAISYAASTLLYFCLTLWTGSNAIRFTINYKMIAFVLAVLVAMHFLAPPSIYNGQVDWTAVGWAVAWLGVLAAVLMACLFRLYRSLGSGLIHS</sequence>
<evidence type="ECO:0000256" key="2">
    <source>
        <dbReference type="ARBA" id="ARBA00022475"/>
    </source>
</evidence>
<feature type="transmembrane region" description="Helical" evidence="6">
    <location>
        <begin position="327"/>
        <end position="347"/>
    </location>
</feature>
<feature type="transmembrane region" description="Helical" evidence="6">
    <location>
        <begin position="167"/>
        <end position="190"/>
    </location>
</feature>
<evidence type="ECO:0000256" key="3">
    <source>
        <dbReference type="ARBA" id="ARBA00022692"/>
    </source>
</evidence>
<dbReference type="AlphaFoldDB" id="A0A6S7D936"/>
<evidence type="ECO:0000313" key="7">
    <source>
        <dbReference type="EMBL" id="CAB3884170.1"/>
    </source>
</evidence>
<evidence type="ECO:0000256" key="4">
    <source>
        <dbReference type="ARBA" id="ARBA00022989"/>
    </source>
</evidence>
<dbReference type="PANTHER" id="PTHR30250:SF31">
    <property type="entry name" value="INNER MEMBRANE PROTEIN YGHQ"/>
    <property type="match status" value="1"/>
</dbReference>
<proteinExistence type="predicted"/>
<dbReference type="Proteomes" id="UP000494117">
    <property type="component" value="Unassembled WGS sequence"/>
</dbReference>
<dbReference type="InterPro" id="IPR050833">
    <property type="entry name" value="Poly_Biosynth_Transport"/>
</dbReference>
<feature type="transmembrane region" description="Helical" evidence="6">
    <location>
        <begin position="288"/>
        <end position="307"/>
    </location>
</feature>
<feature type="transmembrane region" description="Helical" evidence="6">
    <location>
        <begin position="77"/>
        <end position="99"/>
    </location>
</feature>